<dbReference type="InterPro" id="IPR036291">
    <property type="entry name" value="NAD(P)-bd_dom_sf"/>
</dbReference>
<dbReference type="SUPFAM" id="SSF51735">
    <property type="entry name" value="NAD(P)-binding Rossmann-fold domains"/>
    <property type="match status" value="1"/>
</dbReference>
<dbReference type="EMBL" id="JAQMFO010000014">
    <property type="protein sequence ID" value="MDB6372544.1"/>
    <property type="molecule type" value="Genomic_DNA"/>
</dbReference>
<dbReference type="InterPro" id="IPR000683">
    <property type="entry name" value="Gfo/Idh/MocA-like_OxRdtase_N"/>
</dbReference>
<dbReference type="GO" id="GO:0000166">
    <property type="term" value="F:nucleotide binding"/>
    <property type="evidence" value="ECO:0007669"/>
    <property type="project" value="InterPro"/>
</dbReference>
<comment type="caution">
    <text evidence="2">The sequence shown here is derived from an EMBL/GenBank/DDBJ whole genome shotgun (WGS) entry which is preliminary data.</text>
</comment>
<evidence type="ECO:0000313" key="2">
    <source>
        <dbReference type="EMBL" id="MDB6372544.1"/>
    </source>
</evidence>
<proteinExistence type="predicted"/>
<dbReference type="Pfam" id="PF01408">
    <property type="entry name" value="GFO_IDH_MocA"/>
    <property type="match status" value="1"/>
</dbReference>
<feature type="domain" description="Gfo/Idh/MocA-like oxidoreductase N-terminal" evidence="1">
    <location>
        <begin position="2"/>
        <end position="35"/>
    </location>
</feature>
<organism evidence="2 3">
    <name type="scientific">Photorhabdus bodei</name>
    <dbReference type="NCBI Taxonomy" id="2029681"/>
    <lineage>
        <taxon>Bacteria</taxon>
        <taxon>Pseudomonadati</taxon>
        <taxon>Pseudomonadota</taxon>
        <taxon>Gammaproteobacteria</taxon>
        <taxon>Enterobacterales</taxon>
        <taxon>Morganellaceae</taxon>
        <taxon>Photorhabdus</taxon>
    </lineage>
</organism>
<dbReference type="Proteomes" id="UP001212996">
    <property type="component" value="Unassembled WGS sequence"/>
</dbReference>
<evidence type="ECO:0000313" key="3">
    <source>
        <dbReference type="Proteomes" id="UP001212996"/>
    </source>
</evidence>
<protein>
    <submittedName>
        <fullName evidence="2">Gfo/Idh/MocA family oxidoreductase</fullName>
    </submittedName>
</protein>
<dbReference type="RefSeq" id="WP_228900483.1">
    <property type="nucleotide sequence ID" value="NZ_CAWQKC010000212.1"/>
</dbReference>
<sequence>MYIATPPYTHKEYTILAAKAGKAIYVEKPMALTFDSEVKNMLYNHILERKKWDKSEFYYNLHQDFIKKEFDINILGK</sequence>
<dbReference type="AlphaFoldDB" id="A0AAW6BKJ8"/>
<dbReference type="Gene3D" id="3.40.50.720">
    <property type="entry name" value="NAD(P)-binding Rossmann-like Domain"/>
    <property type="match status" value="1"/>
</dbReference>
<accession>A0AAW6BKJ8</accession>
<name>A0AAW6BKJ8_9GAMM</name>
<reference evidence="2" key="1">
    <citation type="submission" date="2023-01" db="EMBL/GenBank/DDBJ databases">
        <title>Genome sequencing of Photorhabdus bodei 09-20.</title>
        <authorList>
            <person name="Kalindamar S."/>
            <person name="Kumru S."/>
        </authorList>
    </citation>
    <scope>NUCLEOTIDE SEQUENCE</scope>
    <source>
        <strain evidence="2">09-20</strain>
    </source>
</reference>
<evidence type="ECO:0000259" key="1">
    <source>
        <dbReference type="Pfam" id="PF01408"/>
    </source>
</evidence>
<gene>
    <name evidence="2" type="ORF">PH362_11465</name>
</gene>